<dbReference type="Pfam" id="PF04042">
    <property type="entry name" value="DNA_pol_E_B"/>
    <property type="match status" value="1"/>
</dbReference>
<feature type="domain" description="DNA polymerase alpha/delta/epsilon subunit B" evidence="9">
    <location>
        <begin position="462"/>
        <end position="747"/>
    </location>
</feature>
<keyword evidence="11" id="KW-1185">Reference proteome</keyword>
<feature type="region of interest" description="Disordered" evidence="8">
    <location>
        <begin position="1"/>
        <end position="36"/>
    </location>
</feature>
<evidence type="ECO:0000259" key="9">
    <source>
        <dbReference type="Pfam" id="PF04042"/>
    </source>
</evidence>
<feature type="compositionally biased region" description="Acidic residues" evidence="8">
    <location>
        <begin position="653"/>
        <end position="663"/>
    </location>
</feature>
<comment type="subcellular location">
    <subcellularLocation>
        <location evidence="1">Nucleus</location>
    </subcellularLocation>
</comment>
<sequence>MRGFLAGKATPAKNQLPSSSIPSSIPSSSPFATPAHALRPYTSSVPASTPTPDKQSILPIDLAPATLRPLAFRTFTKKHSLTLTSSALLELAVFIGRHCGSGWREEGLAEKVLEEVARSWKNRNGGVIVDGASKELKQILSTIEATMSGGRIIQGGKGLIRQNSLTLDSTIPENEVIKTRLGITVPTMARADSGLSTQEDLNEQDEAALNDVRKWLKIINAYDQPRLIYNVATKHFDIVTTKPSILPDASSKTAAFRHRYHVIHQRLMRNEAFQTSTVAAARSKAKGSLTSSAGQKITPIANLLGRHGSHHMLLGLIVVLAAGGVGISDLTGTITLDLAQTVSVPEDSAWYTPGMIVLVDGIYEEEEDISTSGLHGARGIGGFIGGRFQAFFIGQPPCEKRSVTLGISGPEGNVDHTIGGGFGWTDFIGHGSERAVGAKMRRIQERVFRPMETSEARMRHKVVVLGEVNLNKPRTLEAVRKVLSLYANDDSATAYPLAFVLTGSFTDGPIMARGGSGGSVEYKEYFDALAAVIGEFPPLMQNSSFIFVPGDNDGWISSVTAGASVPLPRKPVPEMFTSRLRRMFVAARNVNSTKAPPEVVWTTNPSRLSLFGPTHEVVLFRDDISARLRRSAISLKTDRDSLEETATDKTSELEDEVPDLDDLMEGKGESATRKPAENQPTIVDDAATAAAGIKSSRKLVKTLCDQSYLSPFRPEIRPVHWEYALPLHLYPLPTAVILVDSTSNPFAVTYEGCHVLNPGTLLVPGRKDAARWAEYEVGRVAKFKECVFR</sequence>
<dbReference type="PANTHER" id="PTHR12708:SF0">
    <property type="entry name" value="DNA POLYMERASE EPSILON SUBUNIT 2"/>
    <property type="match status" value="1"/>
</dbReference>
<evidence type="ECO:0000256" key="4">
    <source>
        <dbReference type="ARBA" id="ARBA00022705"/>
    </source>
</evidence>
<evidence type="ECO:0000313" key="10">
    <source>
        <dbReference type="EMBL" id="PHH50826.1"/>
    </source>
</evidence>
<evidence type="ECO:0000256" key="8">
    <source>
        <dbReference type="SAM" id="MobiDB-lite"/>
    </source>
</evidence>
<dbReference type="AlphaFoldDB" id="A0A2C5WY76"/>
<protein>
    <recommendedName>
        <fullName evidence="3">DNA polymerase epsilon subunit B</fullName>
    </recommendedName>
    <alternativeName>
        <fullName evidence="7">DNA polymerase II subunit 2</fullName>
    </alternativeName>
</protein>
<feature type="compositionally biased region" description="Basic and acidic residues" evidence="8">
    <location>
        <begin position="639"/>
        <end position="652"/>
    </location>
</feature>
<dbReference type="Proteomes" id="UP000222788">
    <property type="component" value="Unassembled WGS sequence"/>
</dbReference>
<evidence type="ECO:0000256" key="6">
    <source>
        <dbReference type="ARBA" id="ARBA00023242"/>
    </source>
</evidence>
<proteinExistence type="inferred from homology"/>
<evidence type="ECO:0000256" key="5">
    <source>
        <dbReference type="ARBA" id="ARBA00023125"/>
    </source>
</evidence>
<dbReference type="EMBL" id="APWK03000112">
    <property type="protein sequence ID" value="PHH50826.1"/>
    <property type="molecule type" value="Genomic_DNA"/>
</dbReference>
<evidence type="ECO:0000256" key="1">
    <source>
        <dbReference type="ARBA" id="ARBA00004123"/>
    </source>
</evidence>
<name>A0A2C5WY76_9PEZI</name>
<keyword evidence="4" id="KW-0235">DNA replication</keyword>
<organism evidence="10 11">
    <name type="scientific">Ceratocystis fimbriata CBS 114723</name>
    <dbReference type="NCBI Taxonomy" id="1035309"/>
    <lineage>
        <taxon>Eukaryota</taxon>
        <taxon>Fungi</taxon>
        <taxon>Dikarya</taxon>
        <taxon>Ascomycota</taxon>
        <taxon>Pezizomycotina</taxon>
        <taxon>Sordariomycetes</taxon>
        <taxon>Hypocreomycetidae</taxon>
        <taxon>Microascales</taxon>
        <taxon>Ceratocystidaceae</taxon>
        <taxon>Ceratocystis</taxon>
    </lineage>
</organism>
<dbReference type="OrthoDB" id="10254730at2759"/>
<dbReference type="STRING" id="1035309.A0A2C5WY76"/>
<dbReference type="GO" id="GO:0008622">
    <property type="term" value="C:epsilon DNA polymerase complex"/>
    <property type="evidence" value="ECO:0007669"/>
    <property type="project" value="InterPro"/>
</dbReference>
<keyword evidence="6" id="KW-0539">Nucleus</keyword>
<evidence type="ECO:0000256" key="7">
    <source>
        <dbReference type="ARBA" id="ARBA00032930"/>
    </source>
</evidence>
<dbReference type="InterPro" id="IPR016266">
    <property type="entry name" value="POLE2"/>
</dbReference>
<evidence type="ECO:0000256" key="3">
    <source>
        <dbReference type="ARBA" id="ARBA00016011"/>
    </source>
</evidence>
<accession>A0A2C5WY76</accession>
<reference evidence="10 11" key="1">
    <citation type="journal article" date="2013" name="Fungal Biol.">
        <title>Analysis of microsatellite markers in the genome of the plant pathogen Ceratocystis fimbriata.</title>
        <authorList>
            <person name="Simpson M.C."/>
            <person name="Wilken P.M."/>
            <person name="Coetzee M.P."/>
            <person name="Wingfield M.J."/>
            <person name="Wingfield B.D."/>
        </authorList>
    </citation>
    <scope>NUCLEOTIDE SEQUENCE [LARGE SCALE GENOMIC DNA]</scope>
    <source>
        <strain evidence="10 11">CBS 114723</strain>
    </source>
</reference>
<dbReference type="InterPro" id="IPR007185">
    <property type="entry name" value="DNA_pol_a/d/e_bsu"/>
</dbReference>
<evidence type="ECO:0000256" key="2">
    <source>
        <dbReference type="ARBA" id="ARBA00009560"/>
    </source>
</evidence>
<feature type="compositionally biased region" description="Low complexity" evidence="8">
    <location>
        <begin position="17"/>
        <end position="30"/>
    </location>
</feature>
<dbReference type="GO" id="GO:0006261">
    <property type="term" value="P:DNA-templated DNA replication"/>
    <property type="evidence" value="ECO:0007669"/>
    <property type="project" value="InterPro"/>
</dbReference>
<dbReference type="GO" id="GO:0003677">
    <property type="term" value="F:DNA binding"/>
    <property type="evidence" value="ECO:0007669"/>
    <property type="project" value="UniProtKB-KW"/>
</dbReference>
<reference evidence="10 11" key="2">
    <citation type="journal article" date="2013" name="IMA Fungus">
        <title>IMA Genome-F 1: Ceratocystis fimbriata: Draft nuclear genome sequence for the plant pathogen, Ceratocystis fimbriata.</title>
        <authorList>
            <person name="Wilken P.M."/>
            <person name="Steenkamp E.T."/>
            <person name="Wingfield M.J."/>
            <person name="de Beer Z.W."/>
            <person name="Wingfield B.D."/>
        </authorList>
    </citation>
    <scope>NUCLEOTIDE SEQUENCE [LARGE SCALE GENOMIC DNA]</scope>
    <source>
        <strain evidence="10 11">CBS 114723</strain>
    </source>
</reference>
<evidence type="ECO:0000313" key="11">
    <source>
        <dbReference type="Proteomes" id="UP000222788"/>
    </source>
</evidence>
<gene>
    <name evidence="10" type="primary">DPB2</name>
    <name evidence="10" type="ORF">CFIMG_005009RA</name>
</gene>
<dbReference type="PANTHER" id="PTHR12708">
    <property type="entry name" value="DNA POLYMERASE EPSILON SUBUNIT B"/>
    <property type="match status" value="1"/>
</dbReference>
<dbReference type="GO" id="GO:0042276">
    <property type="term" value="P:error-prone translesion synthesis"/>
    <property type="evidence" value="ECO:0007669"/>
    <property type="project" value="TreeGrafter"/>
</dbReference>
<keyword evidence="5" id="KW-0238">DNA-binding</keyword>
<feature type="compositionally biased region" description="Basic and acidic residues" evidence="8">
    <location>
        <begin position="664"/>
        <end position="676"/>
    </location>
</feature>
<comment type="caution">
    <text evidence="10">The sequence shown here is derived from an EMBL/GenBank/DDBJ whole genome shotgun (WGS) entry which is preliminary data.</text>
</comment>
<comment type="similarity">
    <text evidence="2">Belongs to the DNA polymerase epsilon subunit B family.</text>
</comment>
<feature type="region of interest" description="Disordered" evidence="8">
    <location>
        <begin position="639"/>
        <end position="677"/>
    </location>
</feature>